<dbReference type="InterPro" id="IPR036890">
    <property type="entry name" value="HATPase_C_sf"/>
</dbReference>
<evidence type="ECO:0000256" key="2">
    <source>
        <dbReference type="ARBA" id="ARBA00004651"/>
    </source>
</evidence>
<dbReference type="SMART" id="SM00387">
    <property type="entry name" value="HATPase_c"/>
    <property type="match status" value="1"/>
</dbReference>
<evidence type="ECO:0000256" key="8">
    <source>
        <dbReference type="ARBA" id="ARBA00022741"/>
    </source>
</evidence>
<accession>A0ABY5JLS1</accession>
<dbReference type="CDD" id="cd00082">
    <property type="entry name" value="HisKA"/>
    <property type="match status" value="1"/>
</dbReference>
<sequence>MKGELKSISKLSMRFLGLLMISTAVLVLLNLIVISVFAINENRGTSPWQVAEDSAEAMHQENGNYTLSEEMKVTLEEEQAWAIFIDDTSGEVIWNSEDVPENIPKEYRLSDIASLTRGYLDDYPTFTGEAEDGLMVVGFPKDSYWKYMQSGWDYQFIKNVPITLFILGICNIALIFIIYMATNYKFLKSVGPIVEGIQYLPKKETVNVKEKGALSELAANINQTSAILQSQQRMLKRKEEARSNWIAGVSHDIRTPLSMVMGYVGQLEEEDNLDQESRQKITVIRKQSEKMKRLIDDLNLASKLEYNMQPIHLKDENVIAVVREVAVEFMNIDLDSKYPVEWNVDEQASVCIIPIDWPLLKRAINNLIQNSINHNEDGCTIYLSIAIRESKCIISVEDNGKGTTEEQIQHLNNTPHYMLESNRSGELRHGLGLLIVKQIISSHGGETVIEQSRYGGLAVRIILPTAEC</sequence>
<dbReference type="EMBL" id="CP101914">
    <property type="protein sequence ID" value="UUI01233.1"/>
    <property type="molecule type" value="Genomic_DNA"/>
</dbReference>
<dbReference type="PROSITE" id="PS50109">
    <property type="entry name" value="HIS_KIN"/>
    <property type="match status" value="1"/>
</dbReference>
<evidence type="ECO:0000256" key="14">
    <source>
        <dbReference type="SAM" id="Phobius"/>
    </source>
</evidence>
<keyword evidence="10" id="KW-0067">ATP-binding</keyword>
<name>A0ABY5JLS1_9BACI</name>
<evidence type="ECO:0000313" key="17">
    <source>
        <dbReference type="Proteomes" id="UP001059773"/>
    </source>
</evidence>
<dbReference type="InterPro" id="IPR050398">
    <property type="entry name" value="HssS/ArlS-like"/>
</dbReference>
<dbReference type="Gene3D" id="3.30.565.10">
    <property type="entry name" value="Histidine kinase-like ATPase, C-terminal domain"/>
    <property type="match status" value="1"/>
</dbReference>
<dbReference type="Gene3D" id="1.10.287.130">
    <property type="match status" value="1"/>
</dbReference>
<keyword evidence="8" id="KW-0547">Nucleotide-binding</keyword>
<dbReference type="InterPro" id="IPR004358">
    <property type="entry name" value="Sig_transdc_His_kin-like_C"/>
</dbReference>
<dbReference type="InterPro" id="IPR003594">
    <property type="entry name" value="HATPase_dom"/>
</dbReference>
<reference evidence="16" key="1">
    <citation type="submission" date="2022-07" db="EMBL/GenBank/DDBJ databases">
        <title>FELIX.</title>
        <authorList>
            <person name="Wan K.H."/>
            <person name="Park S."/>
            <person name="Lawrence Q."/>
            <person name="Eichenberger J.P."/>
            <person name="Booth B.W."/>
            <person name="Piaggio A.J."/>
            <person name="Chandler J.C."/>
            <person name="Franklin A.B."/>
            <person name="Celniker S.E."/>
        </authorList>
    </citation>
    <scope>NUCLEOTIDE SEQUENCE</scope>
    <source>
        <strain evidence="16">QA-1986 374</strain>
    </source>
</reference>
<dbReference type="Proteomes" id="UP001059773">
    <property type="component" value="Chromosome"/>
</dbReference>
<feature type="domain" description="Histidine kinase" evidence="15">
    <location>
        <begin position="248"/>
        <end position="467"/>
    </location>
</feature>
<keyword evidence="7 14" id="KW-0812">Transmembrane</keyword>
<dbReference type="PANTHER" id="PTHR45528">
    <property type="entry name" value="SENSOR HISTIDINE KINASE CPXA"/>
    <property type="match status" value="1"/>
</dbReference>
<keyword evidence="9 16" id="KW-0418">Kinase</keyword>
<dbReference type="InterPro" id="IPR005467">
    <property type="entry name" value="His_kinase_dom"/>
</dbReference>
<dbReference type="RefSeq" id="WP_256706664.1">
    <property type="nucleotide sequence ID" value="NZ_CP101914.1"/>
</dbReference>
<dbReference type="PRINTS" id="PR00344">
    <property type="entry name" value="BCTRLSENSOR"/>
</dbReference>
<dbReference type="SUPFAM" id="SSF55874">
    <property type="entry name" value="ATPase domain of HSP90 chaperone/DNA topoisomerase II/histidine kinase"/>
    <property type="match status" value="1"/>
</dbReference>
<keyword evidence="12" id="KW-0902">Two-component regulatory system</keyword>
<evidence type="ECO:0000256" key="9">
    <source>
        <dbReference type="ARBA" id="ARBA00022777"/>
    </source>
</evidence>
<dbReference type="InterPro" id="IPR036097">
    <property type="entry name" value="HisK_dim/P_sf"/>
</dbReference>
<dbReference type="PANTHER" id="PTHR45528:SF1">
    <property type="entry name" value="SENSOR HISTIDINE KINASE CPXA"/>
    <property type="match status" value="1"/>
</dbReference>
<feature type="transmembrane region" description="Helical" evidence="14">
    <location>
        <begin position="162"/>
        <end position="181"/>
    </location>
</feature>
<proteinExistence type="predicted"/>
<protein>
    <recommendedName>
        <fullName evidence="3">histidine kinase</fullName>
        <ecNumber evidence="3">2.7.13.3</ecNumber>
    </recommendedName>
</protein>
<evidence type="ECO:0000256" key="6">
    <source>
        <dbReference type="ARBA" id="ARBA00022679"/>
    </source>
</evidence>
<evidence type="ECO:0000256" key="12">
    <source>
        <dbReference type="ARBA" id="ARBA00023012"/>
    </source>
</evidence>
<keyword evidence="17" id="KW-1185">Reference proteome</keyword>
<organism evidence="16 17">
    <name type="scientific">Oceanobacillus jeddahense</name>
    <dbReference type="NCBI Taxonomy" id="1462527"/>
    <lineage>
        <taxon>Bacteria</taxon>
        <taxon>Bacillati</taxon>
        <taxon>Bacillota</taxon>
        <taxon>Bacilli</taxon>
        <taxon>Bacillales</taxon>
        <taxon>Bacillaceae</taxon>
        <taxon>Oceanobacillus</taxon>
    </lineage>
</organism>
<evidence type="ECO:0000256" key="11">
    <source>
        <dbReference type="ARBA" id="ARBA00022989"/>
    </source>
</evidence>
<evidence type="ECO:0000313" key="16">
    <source>
        <dbReference type="EMBL" id="UUI01233.1"/>
    </source>
</evidence>
<dbReference type="InterPro" id="IPR003661">
    <property type="entry name" value="HisK_dim/P_dom"/>
</dbReference>
<dbReference type="SUPFAM" id="SSF47384">
    <property type="entry name" value="Homodimeric domain of signal transducing histidine kinase"/>
    <property type="match status" value="1"/>
</dbReference>
<comment type="catalytic activity">
    <reaction evidence="1">
        <text>ATP + protein L-histidine = ADP + protein N-phospho-L-histidine.</text>
        <dbReference type="EC" id="2.7.13.3"/>
    </reaction>
</comment>
<evidence type="ECO:0000259" key="15">
    <source>
        <dbReference type="PROSITE" id="PS50109"/>
    </source>
</evidence>
<dbReference type="CDD" id="cd00075">
    <property type="entry name" value="HATPase"/>
    <property type="match status" value="1"/>
</dbReference>
<dbReference type="EC" id="2.7.13.3" evidence="3"/>
<dbReference type="Pfam" id="PF02518">
    <property type="entry name" value="HATPase_c"/>
    <property type="match status" value="1"/>
</dbReference>
<evidence type="ECO:0000256" key="7">
    <source>
        <dbReference type="ARBA" id="ARBA00022692"/>
    </source>
</evidence>
<comment type="subcellular location">
    <subcellularLocation>
        <location evidence="2">Cell membrane</location>
        <topology evidence="2">Multi-pass membrane protein</topology>
    </subcellularLocation>
</comment>
<keyword evidence="5" id="KW-0597">Phosphoprotein</keyword>
<keyword evidence="6" id="KW-0808">Transferase</keyword>
<evidence type="ECO:0000256" key="10">
    <source>
        <dbReference type="ARBA" id="ARBA00022840"/>
    </source>
</evidence>
<keyword evidence="13 14" id="KW-0472">Membrane</keyword>
<evidence type="ECO:0000256" key="1">
    <source>
        <dbReference type="ARBA" id="ARBA00000085"/>
    </source>
</evidence>
<evidence type="ECO:0000256" key="4">
    <source>
        <dbReference type="ARBA" id="ARBA00022475"/>
    </source>
</evidence>
<feature type="transmembrane region" description="Helical" evidence="14">
    <location>
        <begin position="15"/>
        <end position="39"/>
    </location>
</feature>
<dbReference type="SMART" id="SM00388">
    <property type="entry name" value="HisKA"/>
    <property type="match status" value="1"/>
</dbReference>
<gene>
    <name evidence="16" type="ORF">NP439_14315</name>
</gene>
<evidence type="ECO:0000256" key="13">
    <source>
        <dbReference type="ARBA" id="ARBA00023136"/>
    </source>
</evidence>
<dbReference type="Pfam" id="PF00512">
    <property type="entry name" value="HisKA"/>
    <property type="match status" value="1"/>
</dbReference>
<keyword evidence="11 14" id="KW-1133">Transmembrane helix</keyword>
<dbReference type="GO" id="GO:0016301">
    <property type="term" value="F:kinase activity"/>
    <property type="evidence" value="ECO:0007669"/>
    <property type="project" value="UniProtKB-KW"/>
</dbReference>
<evidence type="ECO:0000256" key="5">
    <source>
        <dbReference type="ARBA" id="ARBA00022553"/>
    </source>
</evidence>
<keyword evidence="4" id="KW-1003">Cell membrane</keyword>
<evidence type="ECO:0000256" key="3">
    <source>
        <dbReference type="ARBA" id="ARBA00012438"/>
    </source>
</evidence>